<feature type="compositionally biased region" description="Polar residues" evidence="3">
    <location>
        <begin position="681"/>
        <end position="709"/>
    </location>
</feature>
<feature type="compositionally biased region" description="Basic residues" evidence="3">
    <location>
        <begin position="423"/>
        <end position="441"/>
    </location>
</feature>
<feature type="region of interest" description="Disordered" evidence="3">
    <location>
        <begin position="760"/>
        <end position="783"/>
    </location>
</feature>
<feature type="compositionally biased region" description="Basic residues" evidence="3">
    <location>
        <begin position="488"/>
        <end position="499"/>
    </location>
</feature>
<evidence type="ECO:0000256" key="3">
    <source>
        <dbReference type="SAM" id="MobiDB-lite"/>
    </source>
</evidence>
<feature type="compositionally biased region" description="Basic and acidic residues" evidence="3">
    <location>
        <begin position="518"/>
        <end position="532"/>
    </location>
</feature>
<keyword evidence="1" id="KW-0479">Metal-binding</keyword>
<reference evidence="4 5" key="1">
    <citation type="journal article" date="2011" name="Nat. Biotechnol.">
        <title>Comparative genomic analysis of the thermophilic biomass-degrading fungi Myceliophthora thermophila and Thielavia terrestris.</title>
        <authorList>
            <person name="Berka R.M."/>
            <person name="Grigoriev I.V."/>
            <person name="Otillar R."/>
            <person name="Salamov A."/>
            <person name="Grimwood J."/>
            <person name="Reid I."/>
            <person name="Ishmael N."/>
            <person name="John T."/>
            <person name="Darmond C."/>
            <person name="Moisan M.-C."/>
            <person name="Henrissat B."/>
            <person name="Coutinho P.M."/>
            <person name="Lombard V."/>
            <person name="Natvig D.O."/>
            <person name="Lindquist E."/>
            <person name="Schmutz J."/>
            <person name="Lucas S."/>
            <person name="Harris P."/>
            <person name="Powlowski J."/>
            <person name="Bellemare A."/>
            <person name="Taylor D."/>
            <person name="Butler G."/>
            <person name="de Vries R.P."/>
            <person name="Allijn I.E."/>
            <person name="van den Brink J."/>
            <person name="Ushinsky S."/>
            <person name="Storms R."/>
            <person name="Powell A.J."/>
            <person name="Paulsen I.T."/>
            <person name="Elbourne L.D.H."/>
            <person name="Baker S.E."/>
            <person name="Magnuson J."/>
            <person name="LaBoissiere S."/>
            <person name="Clutterbuck A.J."/>
            <person name="Martinez D."/>
            <person name="Wogulis M."/>
            <person name="de Leon A.L."/>
            <person name="Rey M.W."/>
            <person name="Tsang A."/>
        </authorList>
    </citation>
    <scope>NUCLEOTIDE SEQUENCE [LARGE SCALE GENOMIC DNA]</scope>
    <source>
        <strain evidence="5">ATCC 42464 / BCRC 31852 / DSM 1799</strain>
    </source>
</reference>
<sequence length="848" mass="91676">MEPTDRYFIFENRLDSFRVPQVVSSKGKAAKTLAWPHKTLSPVALAKAGFFYEPHLKSPDNVVCFLCEKSLDGWEENDNPVGEHLKHSPTCGWAIMAAIEAGYGNYGKLHPLDPAMVEARKATFAGRWPYESKKGFKCKTKKLVEGGWKYTPSLEADDMTTCAYCDLALEGWESDDNPFDEHYKRKPDCLFFALINQYPAPKKGRGRAARSSKPSRLSVQSVATVATTVSDLTSTADISADHDDSVMTTASTMTQGGRKTAKGRKPVTGKGRKTKAKKEEAVDILEDGGQELQQQSGARGHKRASDAMEDPSVVNAEAPASKKRATKARASMAVNTSSIIDADMGDALPAKQPASRKRASASTAKTKRMTSRASITSQASTASLRAQMPDDDELERQLEADLERYNSDADGISVEQIPPPARGRPKKATTARKVSVQKKKKAEHDSRAMLDPTPMVPNDAEIEADFEAIQAGMEVEQIAAAGTLAVPKKGRKAGTRKVSRQISKVKEPVPPSEPAEAEEVRALEQAQARDIDAPQPQPDVEMVPAEDPDVSTETVLTKPVAPPSNEKRRRGRPSKKSTASQASVEDLAPRPSMEASGKVAATQPRESIPAPTDPPDAIFRKLAPDSSLNSARSQLPASVPATTTTPQKSSKTLPAPPSSSSRLPQPPSTPRTRPSLSARSNNQTTGTTRTRSSPQSSDAENQPPTSLQPAASVLPKRVVLAPLDTAVAQTPNRNSPSRRNIISGLQSSHPWEPADLDLLFSSSPVRSPHDGEDDKENGHSGQRGVAKLLRKGAELTSPEKRMTVEEWIYHNAGLAEQKLKRECEAMVAAFEAEGMRALKVLEGLVVEA</sequence>
<evidence type="ECO:0000313" key="4">
    <source>
        <dbReference type="EMBL" id="AEO60872.1"/>
    </source>
</evidence>
<feature type="compositionally biased region" description="Polar residues" evidence="3">
    <location>
        <begin position="246"/>
        <end position="257"/>
    </location>
</feature>
<dbReference type="EMBL" id="CP003007">
    <property type="protein sequence ID" value="AEO60872.1"/>
    <property type="molecule type" value="Genomic_DNA"/>
</dbReference>
<dbReference type="PROSITE" id="PS50143">
    <property type="entry name" value="BIR_REPEAT_2"/>
    <property type="match status" value="2"/>
</dbReference>
<dbReference type="RefSeq" id="XP_003666117.1">
    <property type="nucleotide sequence ID" value="XM_003666069.1"/>
</dbReference>
<dbReference type="Proteomes" id="UP000007322">
    <property type="component" value="Chromosome 6"/>
</dbReference>
<dbReference type="STRING" id="573729.G2QLP2"/>
<organism evidence="4 5">
    <name type="scientific">Thermothelomyces thermophilus (strain ATCC 42464 / BCRC 31852 / DSM 1799)</name>
    <name type="common">Sporotrichum thermophile</name>
    <dbReference type="NCBI Taxonomy" id="573729"/>
    <lineage>
        <taxon>Eukaryota</taxon>
        <taxon>Fungi</taxon>
        <taxon>Dikarya</taxon>
        <taxon>Ascomycota</taxon>
        <taxon>Pezizomycotina</taxon>
        <taxon>Sordariomycetes</taxon>
        <taxon>Sordariomycetidae</taxon>
        <taxon>Sordariales</taxon>
        <taxon>Chaetomiaceae</taxon>
        <taxon>Thermothelomyces</taxon>
    </lineage>
</organism>
<evidence type="ECO:0000256" key="1">
    <source>
        <dbReference type="ARBA" id="ARBA00022723"/>
    </source>
</evidence>
<feature type="compositionally biased region" description="Basic residues" evidence="3">
    <location>
        <begin position="259"/>
        <end position="276"/>
    </location>
</feature>
<keyword evidence="5" id="KW-1185">Reference proteome</keyword>
<name>G2QLP2_THET4</name>
<dbReference type="PANTHER" id="PTHR46771">
    <property type="entry name" value="DETERIN"/>
    <property type="match status" value="1"/>
</dbReference>
<dbReference type="CDD" id="cd00022">
    <property type="entry name" value="BIR"/>
    <property type="match status" value="2"/>
</dbReference>
<dbReference type="InParanoid" id="G2QLP2"/>
<accession>G2QLP2</accession>
<dbReference type="GO" id="GO:0046872">
    <property type="term" value="F:metal ion binding"/>
    <property type="evidence" value="ECO:0007669"/>
    <property type="project" value="UniProtKB-KW"/>
</dbReference>
<keyword evidence="2" id="KW-0862">Zinc</keyword>
<evidence type="ECO:0008006" key="6">
    <source>
        <dbReference type="Google" id="ProtNLM"/>
    </source>
</evidence>
<evidence type="ECO:0000313" key="5">
    <source>
        <dbReference type="Proteomes" id="UP000007322"/>
    </source>
</evidence>
<gene>
    <name evidence="4" type="ORF">MYCTH_2310562</name>
</gene>
<feature type="region of interest" description="Disordered" evidence="3">
    <location>
        <begin position="243"/>
        <end position="329"/>
    </location>
</feature>
<feature type="region of interest" description="Disordered" evidence="3">
    <location>
        <begin position="487"/>
        <end position="712"/>
    </location>
</feature>
<dbReference type="eggNOG" id="KOG1101">
    <property type="taxonomic scope" value="Eukaryota"/>
</dbReference>
<dbReference type="Gene3D" id="1.10.1170.10">
    <property type="entry name" value="Inhibitor Of Apoptosis Protein (2mihbC-IAP-1), Chain A"/>
    <property type="match status" value="2"/>
</dbReference>
<dbReference type="OMA" id="DEHYNRS"/>
<feature type="compositionally biased region" description="Basic and acidic residues" evidence="3">
    <location>
        <begin position="767"/>
        <end position="778"/>
    </location>
</feature>
<proteinExistence type="predicted"/>
<dbReference type="SUPFAM" id="SSF57924">
    <property type="entry name" value="Inhibitor of apoptosis (IAP) repeat"/>
    <property type="match status" value="2"/>
</dbReference>
<dbReference type="InterPro" id="IPR051190">
    <property type="entry name" value="Baculoviral_IAP"/>
</dbReference>
<evidence type="ECO:0000256" key="2">
    <source>
        <dbReference type="ARBA" id="ARBA00022833"/>
    </source>
</evidence>
<dbReference type="InterPro" id="IPR001370">
    <property type="entry name" value="BIR_rpt"/>
</dbReference>
<dbReference type="PANTHER" id="PTHR46771:SF5">
    <property type="entry name" value="DETERIN"/>
    <property type="match status" value="1"/>
</dbReference>
<dbReference type="Pfam" id="PF00653">
    <property type="entry name" value="BIR"/>
    <property type="match status" value="2"/>
</dbReference>
<feature type="compositionally biased region" description="Polar residues" evidence="3">
    <location>
        <begin position="371"/>
        <end position="384"/>
    </location>
</feature>
<dbReference type="OrthoDB" id="2196114at2759"/>
<feature type="compositionally biased region" description="Polar residues" evidence="3">
    <location>
        <begin position="626"/>
        <end position="651"/>
    </location>
</feature>
<dbReference type="VEuPathDB" id="FungiDB:MYCTH_2310562"/>
<protein>
    <recommendedName>
        <fullName evidence="6">BIR-domain-containing protein</fullName>
    </recommendedName>
</protein>
<feature type="compositionally biased region" description="Basic residues" evidence="3">
    <location>
        <begin position="354"/>
        <end position="370"/>
    </location>
</feature>
<feature type="region of interest" description="Disordered" evidence="3">
    <location>
        <begin position="344"/>
        <end position="392"/>
    </location>
</feature>
<dbReference type="SMART" id="SM00238">
    <property type="entry name" value="BIR"/>
    <property type="match status" value="2"/>
</dbReference>
<feature type="region of interest" description="Disordered" evidence="3">
    <location>
        <begin position="724"/>
        <end position="748"/>
    </location>
</feature>
<feature type="compositionally biased region" description="Low complexity" evidence="3">
    <location>
        <begin position="670"/>
        <end position="680"/>
    </location>
</feature>
<feature type="compositionally biased region" description="Polar residues" evidence="3">
    <location>
        <begin position="727"/>
        <end position="748"/>
    </location>
</feature>
<feature type="region of interest" description="Disordered" evidence="3">
    <location>
        <begin position="404"/>
        <end position="457"/>
    </location>
</feature>
<dbReference type="HOGENOM" id="CLU_010318_1_0_1"/>
<dbReference type="KEGG" id="mtm:MYCTH_2310562"/>
<dbReference type="AlphaFoldDB" id="G2QLP2"/>
<dbReference type="GeneID" id="11514176"/>